<organism evidence="1 2">
    <name type="scientific">Nezara viridula</name>
    <name type="common">Southern green stink bug</name>
    <name type="synonym">Cimex viridulus</name>
    <dbReference type="NCBI Taxonomy" id="85310"/>
    <lineage>
        <taxon>Eukaryota</taxon>
        <taxon>Metazoa</taxon>
        <taxon>Ecdysozoa</taxon>
        <taxon>Arthropoda</taxon>
        <taxon>Hexapoda</taxon>
        <taxon>Insecta</taxon>
        <taxon>Pterygota</taxon>
        <taxon>Neoptera</taxon>
        <taxon>Paraneoptera</taxon>
        <taxon>Hemiptera</taxon>
        <taxon>Heteroptera</taxon>
        <taxon>Panheteroptera</taxon>
        <taxon>Pentatomomorpha</taxon>
        <taxon>Pentatomoidea</taxon>
        <taxon>Pentatomidae</taxon>
        <taxon>Pentatominae</taxon>
        <taxon>Nezara</taxon>
    </lineage>
</organism>
<sequence>MPHGEPDAVKTLSREYLNMKRDFIGLDYKTYLDRNVNVQKLYLKRSRRNLRNVMYVFDSVDVLQNVFYCKDLGTCPVHYYRPKYFPSKRDDDDERLRQEVMYFRKKGSAAKKRSMSNMFL</sequence>
<dbReference type="AlphaFoldDB" id="A0A9P0E6W8"/>
<dbReference type="Proteomes" id="UP001152798">
    <property type="component" value="Chromosome 1"/>
</dbReference>
<keyword evidence="2" id="KW-1185">Reference proteome</keyword>
<gene>
    <name evidence="1" type="ORF">NEZAVI_LOCUS914</name>
</gene>
<reference evidence="1" key="1">
    <citation type="submission" date="2022-01" db="EMBL/GenBank/DDBJ databases">
        <authorList>
            <person name="King R."/>
        </authorList>
    </citation>
    <scope>NUCLEOTIDE SEQUENCE</scope>
</reference>
<evidence type="ECO:0000313" key="1">
    <source>
        <dbReference type="EMBL" id="CAH1389517.1"/>
    </source>
</evidence>
<evidence type="ECO:0000313" key="2">
    <source>
        <dbReference type="Proteomes" id="UP001152798"/>
    </source>
</evidence>
<accession>A0A9P0E6W8</accession>
<dbReference type="OrthoDB" id="10378789at2759"/>
<dbReference type="EMBL" id="OV725077">
    <property type="protein sequence ID" value="CAH1389517.1"/>
    <property type="molecule type" value="Genomic_DNA"/>
</dbReference>
<proteinExistence type="predicted"/>
<protein>
    <submittedName>
        <fullName evidence="1">Uncharacterized protein</fullName>
    </submittedName>
</protein>
<name>A0A9P0E6W8_NEZVI</name>